<name>A0A521DEN3_9BACT</name>
<keyword evidence="2" id="KW-1185">Reference proteome</keyword>
<dbReference type="RefSeq" id="WP_185957260.1">
    <property type="nucleotide sequence ID" value="NZ_FXTP01000008.1"/>
</dbReference>
<sequence length="48" mass="5548">MKEYKLPEKAQGQESEKAGFSWTGYSASGYAKNQNIIYLLRESAFKWL</sequence>
<organism evidence="1 2">
    <name type="scientific">Gracilimonas mengyeensis</name>
    <dbReference type="NCBI Taxonomy" id="1302730"/>
    <lineage>
        <taxon>Bacteria</taxon>
        <taxon>Pseudomonadati</taxon>
        <taxon>Balneolota</taxon>
        <taxon>Balneolia</taxon>
        <taxon>Balneolales</taxon>
        <taxon>Balneolaceae</taxon>
        <taxon>Gracilimonas</taxon>
    </lineage>
</organism>
<gene>
    <name evidence="1" type="ORF">SAMN06265219_10899</name>
</gene>
<dbReference type="AlphaFoldDB" id="A0A521DEN3"/>
<evidence type="ECO:0000313" key="2">
    <source>
        <dbReference type="Proteomes" id="UP000317557"/>
    </source>
</evidence>
<protein>
    <submittedName>
        <fullName evidence="1">Uncharacterized protein</fullName>
    </submittedName>
</protein>
<evidence type="ECO:0000313" key="1">
    <source>
        <dbReference type="EMBL" id="SMO70058.1"/>
    </source>
</evidence>
<dbReference type="Proteomes" id="UP000317557">
    <property type="component" value="Unassembled WGS sequence"/>
</dbReference>
<proteinExistence type="predicted"/>
<accession>A0A521DEN3</accession>
<reference evidence="1 2" key="1">
    <citation type="submission" date="2017-05" db="EMBL/GenBank/DDBJ databases">
        <authorList>
            <person name="Varghese N."/>
            <person name="Submissions S."/>
        </authorList>
    </citation>
    <scope>NUCLEOTIDE SEQUENCE [LARGE SCALE GENOMIC DNA]</scope>
    <source>
        <strain evidence="1 2">DSM 21985</strain>
    </source>
</reference>
<dbReference type="EMBL" id="FXTP01000008">
    <property type="protein sequence ID" value="SMO70058.1"/>
    <property type="molecule type" value="Genomic_DNA"/>
</dbReference>